<feature type="signal peptide" evidence="1">
    <location>
        <begin position="1"/>
        <end position="19"/>
    </location>
</feature>
<proteinExistence type="predicted"/>
<evidence type="ECO:0008006" key="4">
    <source>
        <dbReference type="Google" id="ProtNLM"/>
    </source>
</evidence>
<reference evidence="2" key="1">
    <citation type="submission" date="2020-10" db="EMBL/GenBank/DDBJ databases">
        <authorList>
            <person name="Gilroy R."/>
        </authorList>
    </citation>
    <scope>NUCLEOTIDE SEQUENCE</scope>
    <source>
        <strain evidence="2">ChiHecec2B26-709</strain>
    </source>
</reference>
<protein>
    <recommendedName>
        <fullName evidence="4">Lipoprotein</fullName>
    </recommendedName>
</protein>
<organism evidence="2 3">
    <name type="scientific">Candidatus Cryptobacteroides merdipullorum</name>
    <dbReference type="NCBI Taxonomy" id="2840771"/>
    <lineage>
        <taxon>Bacteria</taxon>
        <taxon>Pseudomonadati</taxon>
        <taxon>Bacteroidota</taxon>
        <taxon>Bacteroidia</taxon>
        <taxon>Bacteroidales</taxon>
        <taxon>Candidatus Cryptobacteroides</taxon>
    </lineage>
</organism>
<sequence length="148" mass="16917">MKKLFYVLTALAVLVFANGCNVTIQEFYVPNPNWHVDYGGREIHRDGSWSDYVDVRATAGYGDYLVGWVTVDEFNEWGIEGAVDYWLDIYNNYGYIEDYFLSGSQEVVFENDMNTDLPCVAFAFAVYSWGEPTGSYAVSRSFYPGEPR</sequence>
<evidence type="ECO:0000313" key="3">
    <source>
        <dbReference type="Proteomes" id="UP000886881"/>
    </source>
</evidence>
<evidence type="ECO:0000313" key="2">
    <source>
        <dbReference type="EMBL" id="HIT46763.1"/>
    </source>
</evidence>
<dbReference type="EMBL" id="DVLC01000053">
    <property type="protein sequence ID" value="HIT46763.1"/>
    <property type="molecule type" value="Genomic_DNA"/>
</dbReference>
<dbReference type="Proteomes" id="UP000886881">
    <property type="component" value="Unassembled WGS sequence"/>
</dbReference>
<feature type="chain" id="PRO_5039609128" description="Lipoprotein" evidence="1">
    <location>
        <begin position="20"/>
        <end position="148"/>
    </location>
</feature>
<name>A0A9D1KHC6_9BACT</name>
<keyword evidence="1" id="KW-0732">Signal</keyword>
<accession>A0A9D1KHC6</accession>
<evidence type="ECO:0000256" key="1">
    <source>
        <dbReference type="SAM" id="SignalP"/>
    </source>
</evidence>
<reference evidence="2" key="2">
    <citation type="journal article" date="2021" name="PeerJ">
        <title>Extensive microbial diversity within the chicken gut microbiome revealed by metagenomics and culture.</title>
        <authorList>
            <person name="Gilroy R."/>
            <person name="Ravi A."/>
            <person name="Getino M."/>
            <person name="Pursley I."/>
            <person name="Horton D.L."/>
            <person name="Alikhan N.F."/>
            <person name="Baker D."/>
            <person name="Gharbi K."/>
            <person name="Hall N."/>
            <person name="Watson M."/>
            <person name="Adriaenssens E.M."/>
            <person name="Foster-Nyarko E."/>
            <person name="Jarju S."/>
            <person name="Secka A."/>
            <person name="Antonio M."/>
            <person name="Oren A."/>
            <person name="Chaudhuri R.R."/>
            <person name="La Ragione R."/>
            <person name="Hildebrand F."/>
            <person name="Pallen M.J."/>
        </authorList>
    </citation>
    <scope>NUCLEOTIDE SEQUENCE</scope>
    <source>
        <strain evidence="2">ChiHecec2B26-709</strain>
    </source>
</reference>
<dbReference type="AlphaFoldDB" id="A0A9D1KHC6"/>
<gene>
    <name evidence="2" type="ORF">IAC35_02775</name>
</gene>
<comment type="caution">
    <text evidence="2">The sequence shown here is derived from an EMBL/GenBank/DDBJ whole genome shotgun (WGS) entry which is preliminary data.</text>
</comment>